<feature type="compositionally biased region" description="Basic and acidic residues" evidence="1">
    <location>
        <begin position="43"/>
        <end position="58"/>
    </location>
</feature>
<dbReference type="RefSeq" id="XP_004257773.1">
    <property type="nucleotide sequence ID" value="XM_004257725.1"/>
</dbReference>
<reference evidence="2 3" key="1">
    <citation type="submission" date="2012-10" db="EMBL/GenBank/DDBJ databases">
        <authorList>
            <person name="Zafar N."/>
            <person name="Inman J."/>
            <person name="Hall N."/>
            <person name="Lorenzi H."/>
            <person name="Caler E."/>
        </authorList>
    </citation>
    <scope>NUCLEOTIDE SEQUENCE [LARGE SCALE GENOMIC DNA]</scope>
    <source>
        <strain evidence="2 3">IP1</strain>
    </source>
</reference>
<keyword evidence="3" id="KW-1185">Reference proteome</keyword>
<evidence type="ECO:0000256" key="1">
    <source>
        <dbReference type="SAM" id="MobiDB-lite"/>
    </source>
</evidence>
<proteinExistence type="predicted"/>
<dbReference type="GeneID" id="14889970"/>
<evidence type="ECO:0000313" key="3">
    <source>
        <dbReference type="Proteomes" id="UP000014680"/>
    </source>
</evidence>
<dbReference type="Proteomes" id="UP000014680">
    <property type="component" value="Unassembled WGS sequence"/>
</dbReference>
<sequence>MAFLQNIKCLCDCGNTLMDAYDKCSKLCSVCGCDEYLEKMKKEKEEHKSEEKNTDKDPLLGSPEVQQQMLQNQMLYQNQIPSPNTYSQYNNLPTQQMNTPMAYPPYDQQLDQMQYQQQCLMQQMNYQQSVGLMPTSQSQQVQQEQAVQELVASHDKTINQEIPTPTQ</sequence>
<feature type="region of interest" description="Disordered" evidence="1">
    <location>
        <begin position="43"/>
        <end position="93"/>
    </location>
</feature>
<dbReference type="VEuPathDB" id="AmoebaDB:EIN_280490"/>
<feature type="compositionally biased region" description="Low complexity" evidence="1">
    <location>
        <begin position="66"/>
        <end position="79"/>
    </location>
</feature>
<feature type="compositionally biased region" description="Polar residues" evidence="1">
    <location>
        <begin position="80"/>
        <end position="93"/>
    </location>
</feature>
<evidence type="ECO:0000313" key="2">
    <source>
        <dbReference type="EMBL" id="ELP91002.1"/>
    </source>
</evidence>
<dbReference type="AlphaFoldDB" id="A0A0A1UBG5"/>
<accession>A0A0A1UBG5</accession>
<name>A0A0A1UBG5_ENTIV</name>
<protein>
    <submittedName>
        <fullName evidence="2">Uncharacterized protein</fullName>
    </submittedName>
</protein>
<organism evidence="2 3">
    <name type="scientific">Entamoeba invadens IP1</name>
    <dbReference type="NCBI Taxonomy" id="370355"/>
    <lineage>
        <taxon>Eukaryota</taxon>
        <taxon>Amoebozoa</taxon>
        <taxon>Evosea</taxon>
        <taxon>Archamoebae</taxon>
        <taxon>Mastigamoebida</taxon>
        <taxon>Entamoebidae</taxon>
        <taxon>Entamoeba</taxon>
    </lineage>
</organism>
<gene>
    <name evidence="2" type="ORF">EIN_280490</name>
</gene>
<dbReference type="EMBL" id="KB206481">
    <property type="protein sequence ID" value="ELP91002.1"/>
    <property type="molecule type" value="Genomic_DNA"/>
</dbReference>
<dbReference type="KEGG" id="eiv:EIN_280490"/>